<dbReference type="Gene3D" id="3.40.50.1820">
    <property type="entry name" value="alpha/beta hydrolase"/>
    <property type="match status" value="1"/>
</dbReference>
<keyword evidence="1" id="KW-0472">Membrane</keyword>
<reference evidence="2" key="1">
    <citation type="submission" date="2023-08" db="EMBL/GenBank/DDBJ databases">
        <authorList>
            <person name="Audoor S."/>
            <person name="Bilcke G."/>
        </authorList>
    </citation>
    <scope>NUCLEOTIDE SEQUENCE</scope>
</reference>
<evidence type="ECO:0000256" key="1">
    <source>
        <dbReference type="SAM" id="Phobius"/>
    </source>
</evidence>
<feature type="transmembrane region" description="Helical" evidence="1">
    <location>
        <begin position="122"/>
        <end position="142"/>
    </location>
</feature>
<evidence type="ECO:0000313" key="3">
    <source>
        <dbReference type="Proteomes" id="UP001295423"/>
    </source>
</evidence>
<keyword evidence="1" id="KW-1133">Transmembrane helix</keyword>
<organism evidence="2 3">
    <name type="scientific">Cylindrotheca closterium</name>
    <dbReference type="NCBI Taxonomy" id="2856"/>
    <lineage>
        <taxon>Eukaryota</taxon>
        <taxon>Sar</taxon>
        <taxon>Stramenopiles</taxon>
        <taxon>Ochrophyta</taxon>
        <taxon>Bacillariophyta</taxon>
        <taxon>Bacillariophyceae</taxon>
        <taxon>Bacillariophycidae</taxon>
        <taxon>Bacillariales</taxon>
        <taxon>Bacillariaceae</taxon>
        <taxon>Cylindrotheca</taxon>
    </lineage>
</organism>
<evidence type="ECO:0000313" key="2">
    <source>
        <dbReference type="EMBL" id="CAJ1962847.1"/>
    </source>
</evidence>
<keyword evidence="1" id="KW-0812">Transmembrane</keyword>
<dbReference type="EMBL" id="CAKOGP040002125">
    <property type="protein sequence ID" value="CAJ1962847.1"/>
    <property type="molecule type" value="Genomic_DNA"/>
</dbReference>
<dbReference type="Proteomes" id="UP001295423">
    <property type="component" value="Unassembled WGS sequence"/>
</dbReference>
<comment type="caution">
    <text evidence="2">The sequence shown here is derived from an EMBL/GenBank/DDBJ whole genome shotgun (WGS) entry which is preliminary data.</text>
</comment>
<dbReference type="SUPFAM" id="SSF53474">
    <property type="entry name" value="alpha/beta-Hydrolases"/>
    <property type="match status" value="1"/>
</dbReference>
<dbReference type="InterPro" id="IPR029058">
    <property type="entry name" value="AB_hydrolase_fold"/>
</dbReference>
<feature type="transmembrane region" description="Helical" evidence="1">
    <location>
        <begin position="54"/>
        <end position="72"/>
    </location>
</feature>
<keyword evidence="3" id="KW-1185">Reference proteome</keyword>
<dbReference type="AlphaFoldDB" id="A0AAD2JMM8"/>
<proteinExistence type="predicted"/>
<accession>A0AAD2JMM8</accession>
<gene>
    <name evidence="2" type="ORF">CYCCA115_LOCUS19881</name>
</gene>
<sequence length="241" mass="26512">MNQGPAPPDVIILGGWSPGPLLYLKDFLASNQCRIVELQIPMPPIPGSWCLDKAVCGTIGILILMIFGLALHASDLHWFLFAFIVFPIWFRILAVIVVRVSIKQGIQIALQAIRESEGRETILVGFSWGAAVLGEMVALGMIGRSDQPLALLIAPTSSLVASVAKQRDAALRIRHSCNSNRVFVVHGTADHTFCPNQERWQDTGASLHYLVDNHVFMRHPSQRQLINIAGSILRSTESQAF</sequence>
<protein>
    <submittedName>
        <fullName evidence="2">Uncharacterized protein</fullName>
    </submittedName>
</protein>
<name>A0AAD2JMM8_9STRA</name>
<feature type="transmembrane region" description="Helical" evidence="1">
    <location>
        <begin position="78"/>
        <end position="102"/>
    </location>
</feature>